<dbReference type="AlphaFoldDB" id="A0A6G0Y847"/>
<dbReference type="Proteomes" id="UP000478052">
    <property type="component" value="Unassembled WGS sequence"/>
</dbReference>
<evidence type="ECO:0000313" key="2">
    <source>
        <dbReference type="Proteomes" id="UP000478052"/>
    </source>
</evidence>
<sequence length="118" mass="13715">MFLAMLQIFLNQLLYPHHKDQLKPNLLLKLGICLLENSYAIVDGLVSNGASINRKLWYELGVSDTKKCISWFHFLEMHKIDTVNDQINLRVYQKITIRYLNLDTLSKMSVKLATHVPN</sequence>
<comment type="caution">
    <text evidence="1">The sequence shown here is derived from an EMBL/GenBank/DDBJ whole genome shotgun (WGS) entry which is preliminary data.</text>
</comment>
<proteinExistence type="predicted"/>
<reference evidence="1 2" key="1">
    <citation type="submission" date="2019-08" db="EMBL/GenBank/DDBJ databases">
        <title>Whole genome of Aphis craccivora.</title>
        <authorList>
            <person name="Voronova N.V."/>
            <person name="Shulinski R.S."/>
            <person name="Bandarenka Y.V."/>
            <person name="Zhorov D.G."/>
            <person name="Warner D."/>
        </authorList>
    </citation>
    <scope>NUCLEOTIDE SEQUENCE [LARGE SCALE GENOMIC DNA]</scope>
    <source>
        <strain evidence="1">180601</strain>
        <tissue evidence="1">Whole Body</tissue>
    </source>
</reference>
<keyword evidence="2" id="KW-1185">Reference proteome</keyword>
<protein>
    <submittedName>
        <fullName evidence="1">Uncharacterized protein</fullName>
    </submittedName>
</protein>
<evidence type="ECO:0000313" key="1">
    <source>
        <dbReference type="EMBL" id="KAF0750794.1"/>
    </source>
</evidence>
<organism evidence="1 2">
    <name type="scientific">Aphis craccivora</name>
    <name type="common">Cowpea aphid</name>
    <dbReference type="NCBI Taxonomy" id="307492"/>
    <lineage>
        <taxon>Eukaryota</taxon>
        <taxon>Metazoa</taxon>
        <taxon>Ecdysozoa</taxon>
        <taxon>Arthropoda</taxon>
        <taxon>Hexapoda</taxon>
        <taxon>Insecta</taxon>
        <taxon>Pterygota</taxon>
        <taxon>Neoptera</taxon>
        <taxon>Paraneoptera</taxon>
        <taxon>Hemiptera</taxon>
        <taxon>Sternorrhyncha</taxon>
        <taxon>Aphidomorpha</taxon>
        <taxon>Aphidoidea</taxon>
        <taxon>Aphididae</taxon>
        <taxon>Aphidini</taxon>
        <taxon>Aphis</taxon>
        <taxon>Aphis</taxon>
    </lineage>
</organism>
<gene>
    <name evidence="1" type="ORF">FWK35_00017653</name>
</gene>
<accession>A0A6G0Y847</accession>
<name>A0A6G0Y847_APHCR</name>
<dbReference type="EMBL" id="VUJU01005591">
    <property type="protein sequence ID" value="KAF0750794.1"/>
    <property type="molecule type" value="Genomic_DNA"/>
</dbReference>